<proteinExistence type="predicted"/>
<gene>
    <name evidence="2" type="ORF">AAGT95_09535</name>
</gene>
<reference evidence="2 3" key="1">
    <citation type="submission" date="2024-04" db="EMBL/GenBank/DDBJ databases">
        <title>Salinicola lusitanus LLJ914,a marine bacterium isolated from the Okinawa Trough.</title>
        <authorList>
            <person name="Li J."/>
        </authorList>
    </citation>
    <scope>NUCLEOTIDE SEQUENCE [LARGE SCALE GENOMIC DNA]</scope>
    <source>
        <strain evidence="2 3">LLJ914</strain>
    </source>
</reference>
<name>A0ABZ3CYA2_9GAMM</name>
<evidence type="ECO:0000313" key="2">
    <source>
        <dbReference type="EMBL" id="XAD56215.1"/>
    </source>
</evidence>
<feature type="compositionally biased region" description="Polar residues" evidence="1">
    <location>
        <begin position="104"/>
        <end position="116"/>
    </location>
</feature>
<sequence length="174" mass="18400">MNGQHRKILAAVHAEQRERRGPVPPALVSIALNVASTAGRERVDRHITELLGSGCLEAVEDTHRGNGLLVTVAGRRELDSQPPAPVGPVSSGTDGAEPSDPQAVESQAPATGSTNDADLAAEGWSIMTGLAEIAIGKLRTLPANDVTERARLYAVLRRYQRHTDALLARYGGEA</sequence>
<accession>A0ABZ3CYA2</accession>
<dbReference type="Proteomes" id="UP001453229">
    <property type="component" value="Chromosome"/>
</dbReference>
<evidence type="ECO:0000313" key="3">
    <source>
        <dbReference type="Proteomes" id="UP001453229"/>
    </source>
</evidence>
<evidence type="ECO:0008006" key="4">
    <source>
        <dbReference type="Google" id="ProtNLM"/>
    </source>
</evidence>
<keyword evidence="3" id="KW-1185">Reference proteome</keyword>
<organism evidence="2 3">
    <name type="scientific">Salinicola lusitanus</name>
    <dbReference type="NCBI Taxonomy" id="1949085"/>
    <lineage>
        <taxon>Bacteria</taxon>
        <taxon>Pseudomonadati</taxon>
        <taxon>Pseudomonadota</taxon>
        <taxon>Gammaproteobacteria</taxon>
        <taxon>Oceanospirillales</taxon>
        <taxon>Halomonadaceae</taxon>
        <taxon>Salinicola</taxon>
    </lineage>
</organism>
<evidence type="ECO:0000256" key="1">
    <source>
        <dbReference type="SAM" id="MobiDB-lite"/>
    </source>
</evidence>
<feature type="region of interest" description="Disordered" evidence="1">
    <location>
        <begin position="74"/>
        <end position="116"/>
    </location>
</feature>
<protein>
    <recommendedName>
        <fullName evidence="4">MarR family transcriptional regulator</fullName>
    </recommendedName>
</protein>
<dbReference type="RefSeq" id="WP_342596332.1">
    <property type="nucleotide sequence ID" value="NZ_CP151919.1"/>
</dbReference>
<dbReference type="EMBL" id="CP151919">
    <property type="protein sequence ID" value="XAD56215.1"/>
    <property type="molecule type" value="Genomic_DNA"/>
</dbReference>